<evidence type="ECO:0000256" key="5">
    <source>
        <dbReference type="ARBA" id="ARBA00022977"/>
    </source>
</evidence>
<dbReference type="NCBIfam" id="TIGR00693">
    <property type="entry name" value="thiE"/>
    <property type="match status" value="1"/>
</dbReference>
<comment type="caution">
    <text evidence="13">The sequence shown here is derived from an EMBL/GenBank/DDBJ whole genome shotgun (WGS) entry which is preliminary data.</text>
</comment>
<dbReference type="Proteomes" id="UP000037405">
    <property type="component" value="Unassembled WGS sequence"/>
</dbReference>
<evidence type="ECO:0000256" key="11">
    <source>
        <dbReference type="RuleBase" id="RU004253"/>
    </source>
</evidence>
<dbReference type="SUPFAM" id="SSF51391">
    <property type="entry name" value="Thiamin phosphate synthase"/>
    <property type="match status" value="1"/>
</dbReference>
<feature type="binding site" evidence="9">
    <location>
        <begin position="43"/>
        <end position="47"/>
    </location>
    <ligand>
        <name>4-amino-2-methyl-5-(diphosphooxymethyl)pyrimidine</name>
        <dbReference type="ChEBI" id="CHEBI:57841"/>
    </ligand>
</feature>
<dbReference type="CDD" id="cd00564">
    <property type="entry name" value="TMP_TenI"/>
    <property type="match status" value="1"/>
</dbReference>
<comment type="pathway">
    <text evidence="1 9 11">Cofactor biosynthesis; thiamine diphosphate biosynthesis; thiamine phosphate from 4-amino-2-methyl-5-diphosphomethylpyrimidine and 4-methyl-5-(2-phosphoethyl)-thiazole: step 1/1.</text>
</comment>
<feature type="binding site" evidence="9">
    <location>
        <begin position="143"/>
        <end position="145"/>
    </location>
    <ligand>
        <name>2-[(2R,5Z)-2-carboxy-4-methylthiazol-5(2H)-ylidene]ethyl phosphate</name>
        <dbReference type="ChEBI" id="CHEBI:62899"/>
    </ligand>
</feature>
<reference evidence="14" key="1">
    <citation type="submission" date="2015-07" db="EMBL/GenBank/DDBJ databases">
        <title>Fjat-14235 jcm11544.</title>
        <authorList>
            <person name="Liu B."/>
            <person name="Wang J."/>
            <person name="Zhu Y."/>
            <person name="Liu G."/>
            <person name="Chen Q."/>
            <person name="Chen Z."/>
            <person name="Lan J."/>
            <person name="Che J."/>
            <person name="Ge C."/>
            <person name="Shi H."/>
            <person name="Pan Z."/>
            <person name="Liu X."/>
        </authorList>
    </citation>
    <scope>NUCLEOTIDE SEQUENCE [LARGE SCALE GENOMIC DNA]</scope>
    <source>
        <strain evidence="14">JCM 11544</strain>
    </source>
</reference>
<keyword evidence="4 9" id="KW-0460">Magnesium</keyword>
<dbReference type="STRING" id="189381.GCA_900166615_01721"/>
<evidence type="ECO:0000256" key="3">
    <source>
        <dbReference type="ARBA" id="ARBA00022723"/>
    </source>
</evidence>
<evidence type="ECO:0000256" key="10">
    <source>
        <dbReference type="RuleBase" id="RU003826"/>
    </source>
</evidence>
<accession>A0A0M0G4N4</accession>
<feature type="binding site" evidence="9">
    <location>
        <position position="98"/>
    </location>
    <ligand>
        <name>Mg(2+)</name>
        <dbReference type="ChEBI" id="CHEBI:18420"/>
    </ligand>
</feature>
<protein>
    <recommendedName>
        <fullName evidence="9">Thiamine-phosphate synthase</fullName>
        <shortName evidence="9">TP synthase</shortName>
        <shortName evidence="9">TPS</shortName>
        <ecNumber evidence="9">2.5.1.3</ecNumber>
    </recommendedName>
    <alternativeName>
        <fullName evidence="9">Thiamine-phosphate pyrophosphorylase</fullName>
        <shortName evidence="9">TMP pyrophosphorylase</shortName>
        <shortName evidence="9">TMP-PPase</shortName>
    </alternativeName>
</protein>
<gene>
    <name evidence="9 13" type="primary">thiE</name>
    <name evidence="13" type="ORF">AF331_10835</name>
</gene>
<dbReference type="AlphaFoldDB" id="A0A0M0G4N4"/>
<comment type="function">
    <text evidence="9">Condenses 4-methyl-5-(beta-hydroxyethyl)thiazole monophosphate (THZ-P) and 2-methyl-4-amino-5-hydroxymethyl pyrimidine pyrophosphate (HMP-PP) to form thiamine monophosphate (TMP).</text>
</comment>
<dbReference type="FunFam" id="3.20.20.70:FF:000096">
    <property type="entry name" value="Thiamine-phosphate synthase"/>
    <property type="match status" value="1"/>
</dbReference>
<feature type="domain" description="Thiamine phosphate synthase/TenI" evidence="12">
    <location>
        <begin position="14"/>
        <end position="198"/>
    </location>
</feature>
<dbReference type="UniPathway" id="UPA00060">
    <property type="reaction ID" value="UER00141"/>
</dbReference>
<keyword evidence="5 9" id="KW-0784">Thiamine biosynthesis</keyword>
<dbReference type="HAMAP" id="MF_00097">
    <property type="entry name" value="TMP_synthase"/>
    <property type="match status" value="1"/>
</dbReference>
<dbReference type="PATRIC" id="fig|189381.12.peg.2177"/>
<evidence type="ECO:0000256" key="2">
    <source>
        <dbReference type="ARBA" id="ARBA00022679"/>
    </source>
</evidence>
<feature type="binding site" evidence="9">
    <location>
        <position position="146"/>
    </location>
    <ligand>
        <name>4-amino-2-methyl-5-(diphosphooxymethyl)pyrimidine</name>
        <dbReference type="ChEBI" id="CHEBI:57841"/>
    </ligand>
</feature>
<comment type="catalytic activity">
    <reaction evidence="6 9 10">
        <text>4-methyl-5-(2-phosphooxyethyl)-thiazole + 4-amino-2-methyl-5-(diphosphooxymethyl)pyrimidine + H(+) = thiamine phosphate + diphosphate</text>
        <dbReference type="Rhea" id="RHEA:22328"/>
        <dbReference type="ChEBI" id="CHEBI:15378"/>
        <dbReference type="ChEBI" id="CHEBI:33019"/>
        <dbReference type="ChEBI" id="CHEBI:37575"/>
        <dbReference type="ChEBI" id="CHEBI:57841"/>
        <dbReference type="ChEBI" id="CHEBI:58296"/>
        <dbReference type="EC" id="2.5.1.3"/>
    </reaction>
</comment>
<dbReference type="InterPro" id="IPR034291">
    <property type="entry name" value="TMP_synthase"/>
</dbReference>
<evidence type="ECO:0000313" key="14">
    <source>
        <dbReference type="Proteomes" id="UP000037405"/>
    </source>
</evidence>
<dbReference type="EMBL" id="LGUE01000004">
    <property type="protein sequence ID" value="KON84542.1"/>
    <property type="molecule type" value="Genomic_DNA"/>
</dbReference>
<dbReference type="PANTHER" id="PTHR20857:SF15">
    <property type="entry name" value="THIAMINE-PHOSPHATE SYNTHASE"/>
    <property type="match status" value="1"/>
</dbReference>
<feature type="binding site" evidence="9">
    <location>
        <position position="78"/>
    </location>
    <ligand>
        <name>4-amino-2-methyl-5-(diphosphooxymethyl)pyrimidine</name>
        <dbReference type="ChEBI" id="CHEBI:57841"/>
    </ligand>
</feature>
<dbReference type="GO" id="GO:0004789">
    <property type="term" value="F:thiamine-phosphate diphosphorylase activity"/>
    <property type="evidence" value="ECO:0007669"/>
    <property type="project" value="UniProtKB-UniRule"/>
</dbReference>
<dbReference type="Gene3D" id="3.20.20.70">
    <property type="entry name" value="Aldolase class I"/>
    <property type="match status" value="1"/>
</dbReference>
<dbReference type="RefSeq" id="WP_053428139.1">
    <property type="nucleotide sequence ID" value="NZ_JBNKIO010000001.1"/>
</dbReference>
<dbReference type="GO" id="GO:0009228">
    <property type="term" value="P:thiamine biosynthetic process"/>
    <property type="evidence" value="ECO:0007669"/>
    <property type="project" value="UniProtKB-KW"/>
</dbReference>
<comment type="catalytic activity">
    <reaction evidence="8 9 10">
        <text>2-[(2R,5Z)-2-carboxy-4-methylthiazol-5(2H)-ylidene]ethyl phosphate + 4-amino-2-methyl-5-(diphosphooxymethyl)pyrimidine + 2 H(+) = thiamine phosphate + CO2 + diphosphate</text>
        <dbReference type="Rhea" id="RHEA:47844"/>
        <dbReference type="ChEBI" id="CHEBI:15378"/>
        <dbReference type="ChEBI" id="CHEBI:16526"/>
        <dbReference type="ChEBI" id="CHEBI:33019"/>
        <dbReference type="ChEBI" id="CHEBI:37575"/>
        <dbReference type="ChEBI" id="CHEBI:57841"/>
        <dbReference type="ChEBI" id="CHEBI:62899"/>
        <dbReference type="EC" id="2.5.1.3"/>
    </reaction>
</comment>
<feature type="binding site" evidence="9">
    <location>
        <position position="79"/>
    </location>
    <ligand>
        <name>Mg(2+)</name>
        <dbReference type="ChEBI" id="CHEBI:18420"/>
    </ligand>
</feature>
<comment type="similarity">
    <text evidence="9 10">Belongs to the thiamine-phosphate synthase family.</text>
</comment>
<dbReference type="InterPro" id="IPR036206">
    <property type="entry name" value="ThiamineP_synth_sf"/>
</dbReference>
<dbReference type="InterPro" id="IPR013785">
    <property type="entry name" value="Aldolase_TIM"/>
</dbReference>
<comment type="cofactor">
    <cofactor evidence="9">
        <name>Mg(2+)</name>
        <dbReference type="ChEBI" id="CHEBI:18420"/>
    </cofactor>
    <text evidence="9">Binds 1 Mg(2+) ion per subunit.</text>
</comment>
<dbReference type="InterPro" id="IPR022998">
    <property type="entry name" value="ThiamineP_synth_TenI"/>
</dbReference>
<feature type="binding site" evidence="9">
    <location>
        <position position="117"/>
    </location>
    <ligand>
        <name>4-amino-2-methyl-5-(diphosphooxymethyl)pyrimidine</name>
        <dbReference type="ChEBI" id="CHEBI:57841"/>
    </ligand>
</feature>
<keyword evidence="14" id="KW-1185">Reference proteome</keyword>
<feature type="binding site" evidence="9">
    <location>
        <begin position="195"/>
        <end position="196"/>
    </location>
    <ligand>
        <name>2-[(2R,5Z)-2-carboxy-4-methylthiazol-5(2H)-ylidene]ethyl phosphate</name>
        <dbReference type="ChEBI" id="CHEBI:62899"/>
    </ligand>
</feature>
<evidence type="ECO:0000256" key="1">
    <source>
        <dbReference type="ARBA" id="ARBA00005165"/>
    </source>
</evidence>
<dbReference type="GO" id="GO:0005737">
    <property type="term" value="C:cytoplasm"/>
    <property type="evidence" value="ECO:0007669"/>
    <property type="project" value="TreeGrafter"/>
</dbReference>
<feature type="binding site" evidence="9">
    <location>
        <position position="175"/>
    </location>
    <ligand>
        <name>2-[(2R,5Z)-2-carboxy-4-methylthiazol-5(2H)-ylidene]ethyl phosphate</name>
        <dbReference type="ChEBI" id="CHEBI:62899"/>
    </ligand>
</feature>
<comment type="catalytic activity">
    <reaction evidence="7 9 10">
        <text>2-(2-carboxy-4-methylthiazol-5-yl)ethyl phosphate + 4-amino-2-methyl-5-(diphosphooxymethyl)pyrimidine + 2 H(+) = thiamine phosphate + CO2 + diphosphate</text>
        <dbReference type="Rhea" id="RHEA:47848"/>
        <dbReference type="ChEBI" id="CHEBI:15378"/>
        <dbReference type="ChEBI" id="CHEBI:16526"/>
        <dbReference type="ChEBI" id="CHEBI:33019"/>
        <dbReference type="ChEBI" id="CHEBI:37575"/>
        <dbReference type="ChEBI" id="CHEBI:57841"/>
        <dbReference type="ChEBI" id="CHEBI:62890"/>
        <dbReference type="EC" id="2.5.1.3"/>
    </reaction>
</comment>
<dbReference type="Pfam" id="PF02581">
    <property type="entry name" value="TMP-TENI"/>
    <property type="match status" value="1"/>
</dbReference>
<name>A0A0M0G4N4_9BACI</name>
<evidence type="ECO:0000256" key="8">
    <source>
        <dbReference type="ARBA" id="ARBA00047883"/>
    </source>
</evidence>
<dbReference type="EC" id="2.5.1.3" evidence="9"/>
<dbReference type="PANTHER" id="PTHR20857">
    <property type="entry name" value="THIAMINE-PHOSPHATE PYROPHOSPHORYLASE"/>
    <property type="match status" value="1"/>
</dbReference>
<evidence type="ECO:0000259" key="12">
    <source>
        <dbReference type="Pfam" id="PF02581"/>
    </source>
</evidence>
<evidence type="ECO:0000256" key="9">
    <source>
        <dbReference type="HAMAP-Rule" id="MF_00097"/>
    </source>
</evidence>
<proteinExistence type="inferred from homology"/>
<dbReference type="GO" id="GO:0009229">
    <property type="term" value="P:thiamine diphosphate biosynthetic process"/>
    <property type="evidence" value="ECO:0007669"/>
    <property type="project" value="UniProtKB-UniRule"/>
</dbReference>
<keyword evidence="3 9" id="KW-0479">Metal-binding</keyword>
<sequence>MQEKTSAIKDALKLYFIMGSPNCHRDPVNILEEAIRGGISLFQFREKGQGALSGTQKKKLATALQQVCKEANIPFIVNDDIDLAMEIDADGVHIGQEDEAASIVRKRIGADKWVGVSAHTIEEAERAIKDGADYLGLGPIYPTSSKDDAESVKGTAIIRQFREHGFSIPLVGIGGITSTNAAAVMEAGADGVSVISAISGSEDVEDAAIRLNQAVHSGCANQ</sequence>
<evidence type="ECO:0000256" key="6">
    <source>
        <dbReference type="ARBA" id="ARBA00047334"/>
    </source>
</evidence>
<dbReference type="GO" id="GO:0000287">
    <property type="term" value="F:magnesium ion binding"/>
    <property type="evidence" value="ECO:0007669"/>
    <property type="project" value="UniProtKB-UniRule"/>
</dbReference>
<organism evidence="13 14">
    <name type="scientific">Rossellomorea marisflavi</name>
    <dbReference type="NCBI Taxonomy" id="189381"/>
    <lineage>
        <taxon>Bacteria</taxon>
        <taxon>Bacillati</taxon>
        <taxon>Bacillota</taxon>
        <taxon>Bacilli</taxon>
        <taxon>Bacillales</taxon>
        <taxon>Bacillaceae</taxon>
        <taxon>Rossellomorea</taxon>
    </lineage>
</organism>
<evidence type="ECO:0000313" key="13">
    <source>
        <dbReference type="EMBL" id="KON84542.1"/>
    </source>
</evidence>
<evidence type="ECO:0000256" key="4">
    <source>
        <dbReference type="ARBA" id="ARBA00022842"/>
    </source>
</evidence>
<keyword evidence="2 9" id="KW-0808">Transferase</keyword>
<dbReference type="OrthoDB" id="9812206at2"/>
<evidence type="ECO:0000256" key="7">
    <source>
        <dbReference type="ARBA" id="ARBA00047851"/>
    </source>
</evidence>